<dbReference type="CDD" id="cd22054">
    <property type="entry name" value="NAC_NACA"/>
    <property type="match status" value="1"/>
</dbReference>
<protein>
    <submittedName>
        <fullName evidence="4">NAC-alpha domain-containing protein 1</fullName>
    </submittedName>
</protein>
<dbReference type="PANTHER" id="PTHR21713">
    <property type="entry name" value="NASCENT POLYPEPTIDE ASSOCIATED COMPLEX ALPHA SUBUNIT-RELATED"/>
    <property type="match status" value="1"/>
</dbReference>
<feature type="region of interest" description="Disordered" evidence="1">
    <location>
        <begin position="310"/>
        <end position="334"/>
    </location>
</feature>
<dbReference type="InterPro" id="IPR016641">
    <property type="entry name" value="EGD2/NACA0like"/>
</dbReference>
<dbReference type="GO" id="GO:0005854">
    <property type="term" value="C:nascent polypeptide-associated complex"/>
    <property type="evidence" value="ECO:0007669"/>
    <property type="project" value="InterPro"/>
</dbReference>
<evidence type="ECO:0000313" key="3">
    <source>
        <dbReference type="Proteomes" id="UP000504623"/>
    </source>
</evidence>
<dbReference type="RefSeq" id="XP_006832322.1">
    <property type="nucleotide sequence ID" value="XM_006832259.1"/>
</dbReference>
<evidence type="ECO:0000259" key="2">
    <source>
        <dbReference type="PROSITE" id="PS51151"/>
    </source>
</evidence>
<dbReference type="FunFam" id="2.20.70.30:FF:000002">
    <property type="entry name" value="Nascent polypeptide-associated complex (NAC), alpha subunit"/>
    <property type="match status" value="1"/>
</dbReference>
<dbReference type="PROSITE" id="PS51151">
    <property type="entry name" value="NAC_AB"/>
    <property type="match status" value="1"/>
</dbReference>
<dbReference type="Proteomes" id="UP000504623">
    <property type="component" value="Unplaced"/>
</dbReference>
<gene>
    <name evidence="4" type="primary">NACAD</name>
</gene>
<dbReference type="Pfam" id="PF01849">
    <property type="entry name" value="NAC"/>
    <property type="match status" value="1"/>
</dbReference>
<feature type="compositionally biased region" description="Low complexity" evidence="1">
    <location>
        <begin position="360"/>
        <end position="372"/>
    </location>
</feature>
<dbReference type="InterPro" id="IPR044034">
    <property type="entry name" value="NAC-like_UBA"/>
</dbReference>
<feature type="compositionally biased region" description="Acidic residues" evidence="1">
    <location>
        <begin position="970"/>
        <end position="981"/>
    </location>
</feature>
<accession>A0A9B0WEN8</accession>
<dbReference type="AlphaFoldDB" id="A0A9B0WEN8"/>
<feature type="compositionally biased region" description="Low complexity" evidence="1">
    <location>
        <begin position="774"/>
        <end position="785"/>
    </location>
</feature>
<proteinExistence type="predicted"/>
<dbReference type="OrthoDB" id="3169036at2759"/>
<name>A0A9B0WEN8_CHRAS</name>
<dbReference type="CTD" id="23148"/>
<feature type="region of interest" description="Disordered" evidence="1">
    <location>
        <begin position="1"/>
        <end position="97"/>
    </location>
</feature>
<dbReference type="InterPro" id="IPR041907">
    <property type="entry name" value="NACAD_UBA"/>
</dbReference>
<dbReference type="Gene3D" id="1.10.8.10">
    <property type="entry name" value="DNA helicase RuvA subunit, C-terminal domain"/>
    <property type="match status" value="1"/>
</dbReference>
<feature type="region of interest" description="Disordered" evidence="1">
    <location>
        <begin position="749"/>
        <end position="871"/>
    </location>
</feature>
<dbReference type="CDD" id="cd14416">
    <property type="entry name" value="UBA_NACAD"/>
    <property type="match status" value="1"/>
</dbReference>
<dbReference type="GeneID" id="102815010"/>
<organism evidence="3 4">
    <name type="scientific">Chrysochloris asiatica</name>
    <name type="common">Cape golden mole</name>
    <dbReference type="NCBI Taxonomy" id="185453"/>
    <lineage>
        <taxon>Eukaryota</taxon>
        <taxon>Metazoa</taxon>
        <taxon>Chordata</taxon>
        <taxon>Craniata</taxon>
        <taxon>Vertebrata</taxon>
        <taxon>Euteleostomi</taxon>
        <taxon>Mammalia</taxon>
        <taxon>Eutheria</taxon>
        <taxon>Afrotheria</taxon>
        <taxon>Chrysochloridae</taxon>
        <taxon>Chrysochlorinae</taxon>
        <taxon>Chrysochloris</taxon>
    </lineage>
</organism>
<keyword evidence="3" id="KW-1185">Reference proteome</keyword>
<feature type="region of interest" description="Disordered" evidence="1">
    <location>
        <begin position="237"/>
        <end position="262"/>
    </location>
</feature>
<dbReference type="SMART" id="SM01407">
    <property type="entry name" value="NAC"/>
    <property type="match status" value="1"/>
</dbReference>
<dbReference type="Gene3D" id="2.20.70.30">
    <property type="entry name" value="Nascent polypeptide-associated complex domain"/>
    <property type="match status" value="1"/>
</dbReference>
<reference evidence="4" key="1">
    <citation type="submission" date="2025-08" db="UniProtKB">
        <authorList>
            <consortium name="RefSeq"/>
        </authorList>
    </citation>
    <scope>IDENTIFICATION</scope>
    <source>
        <tissue evidence="4">Spleen</tissue>
    </source>
</reference>
<feature type="compositionally biased region" description="Basic and acidic residues" evidence="1">
    <location>
        <begin position="724"/>
        <end position="733"/>
    </location>
</feature>
<feature type="region of interest" description="Disordered" evidence="1">
    <location>
        <begin position="126"/>
        <end position="164"/>
    </location>
</feature>
<feature type="region of interest" description="Disordered" evidence="1">
    <location>
        <begin position="693"/>
        <end position="735"/>
    </location>
</feature>
<dbReference type="InterPro" id="IPR038187">
    <property type="entry name" value="NAC_A/B_dom_sf"/>
</dbReference>
<feature type="compositionally biased region" description="Basic and acidic residues" evidence="1">
    <location>
        <begin position="395"/>
        <end position="404"/>
    </location>
</feature>
<feature type="compositionally biased region" description="Pro residues" evidence="1">
    <location>
        <begin position="949"/>
        <end position="961"/>
    </location>
</feature>
<feature type="domain" description="NAC-A/B" evidence="2">
    <location>
        <begin position="1030"/>
        <end position="1095"/>
    </location>
</feature>
<feature type="compositionally biased region" description="Polar residues" evidence="1">
    <location>
        <begin position="830"/>
        <end position="842"/>
    </location>
</feature>
<dbReference type="Pfam" id="PF19026">
    <property type="entry name" value="UBA_HYPK"/>
    <property type="match status" value="1"/>
</dbReference>
<feature type="compositionally biased region" description="Low complexity" evidence="1">
    <location>
        <begin position="249"/>
        <end position="262"/>
    </location>
</feature>
<sequence length="1178" mass="122573">MPREAAHAEQLLPEAGGPGQRTDLSCDAAAADMPSGDQRERCAPQPVPKPLAVTFLPSKPGTRPQPEGASWDAGPGQAPSAWALPAEGRPEEASLPATLEPRVVMGEETCGPFLLPKAAPTELRDWAGGHADLNPPELCSQGDPSVPCPHADPDSYFTPPSTPLQATCVLPPGLGPWDSEAELLGSPPTSPSGSYITADGDSWASSPSSSLNMLAPVEGLELPSAWGFSPQGSVAEEWRPCAARPQGPSSSSSSLSADSSSSWSQEEQLFDLDFLTSDSMIPAALLPFQGSLIFQVDAVEVMLLPSPEQEAAEAKVPGPGQAPGDEGEDDSTSASFLQSLSDISITEGMDEAFAFRDDTSAASSNSDSASYAEADDERLYSGEPHAQPSALLEDGGCKVEERQESWTPSSGQEGPTLLVWKGEVADIMPAQQPHGEEGVLSGREAATPATSHTWLAEVGPPHSGEEETDPCLGQMEAARVTPVVLVEDGLALGQMAVASPLTLQEEVNATTAHKTAATETPQILQQEVSLTPCPDSLGMSETLHKEEVDPDLTSGQETVATATLVPLYEGCMLCHESVSMTTPLPLQRVAALPLDPGPTAMVTLQTLQKKAGCPLGTVPAAPMAALAEREVGVALGLMPTSEVVAVARPLAPEPAAEPVALEQAQEDGEGSTLDLELVVKAVTPWTLGRDGGVFSESVPARDEGQKAMGGPVEPEPMEGGGFQHTDDGTKELESQGSVSLCVGTHGAGKTLGSSSQEGGPELPASVASGVQLCSSPESPAGAAPGPDKDCPGEPRPATTPSAPFWQPETGVRGSPRAPHPSRGVRERAQEASSRPSHLSCQSPKPCAQDRFQQPNVSPPGVLTESAPAPAPCLCQGPGGDCRDHKPLGLPGLQLLSPDAQQVVEAISGNPGPPVPRQQVGHAPLLNPKAAPVGGPHAKDPAAGTCTPCQVPPGSRPRPPASPQGLPVPELQEDLDSLEEDSLLAPGSDSHADSSAPEMEQDPAAPRTARCPPQVPAVSSSDETITKAKQSRSEKKARKAMSKLGLRQIQGVTRVTIQKSKNILFVISKPDVFKSPASDTYVVFGEAKIEDLSQQVHKAAAEKFKVPAEPSAHTTESTPGLQAKPECPEEEEVKVDEAGLELRDIELVMAQASVSRAKAVQALRDNHSDIVNAIMELTM</sequence>
<feature type="region of interest" description="Disordered" evidence="1">
    <location>
        <begin position="904"/>
        <end position="1041"/>
    </location>
</feature>
<evidence type="ECO:0000256" key="1">
    <source>
        <dbReference type="SAM" id="MobiDB-lite"/>
    </source>
</evidence>
<evidence type="ECO:0000313" key="4">
    <source>
        <dbReference type="RefSeq" id="XP_006832322.1"/>
    </source>
</evidence>
<feature type="region of interest" description="Disordered" evidence="1">
    <location>
        <begin position="1104"/>
        <end position="1127"/>
    </location>
</feature>
<feature type="region of interest" description="Disordered" evidence="1">
    <location>
        <begin position="357"/>
        <end position="415"/>
    </location>
</feature>
<dbReference type="InterPro" id="IPR002715">
    <property type="entry name" value="Nas_poly-pep-assoc_cplx_dom"/>
</dbReference>